<sequence length="738" mass="83842">MSEILNDDRLPQKPIKNVAELCEKVKSYHPTAPVHIIEKAYEFSEKAHEGQLRRSGEPYISHPLNVAGILADLKLDIDTIVTGLLHDTVEDTEVTLEDIKREFGDTVASLVDGVTKIGQMNFRNSFEKQGENIRKMIIAMGKDVRVVLVKLCDRLHNIRTLNHMPYEKQERIAQETLEIYCPLAGRIGISALKIELEDLCFRYSRPDKYYELVQTIKKTEHETQRYIEEVKKSVTDSLAKSTIKNFKIYGRSKHLWSIYRKMTARNLTYDQIYDVLAFRIIVNTVVECYEALGYIHSIWKPIPGRFKDFIAMPKSNNYQSLHTTVIGPGGDRIEIQIRTEEMHLIAEKGIAAHWNYKERGNLNQEELNKANWLRDLVALNQSGDAPDEFLDTIKTGLAEKDIYVFTPKGDVIELPDQATPVDLAYAIHTNLGGMCTGARVNGRMVPLKHHLENGDRVEILTSKTQTPSKDWLKFVVTTKAKSRIRQFVKEEQRRNAIVMGKDIVEKEFRKFGMAAAKYLKGPEFDKYMKESGIVDLEELYARVGYGKFEPNLLVKNLSPEAIQKEAEKTPDSTIMERLVKSAKAKMRRTNSIIAVDGMDDVLVHFAKCCSPIPGDPITGFISRGKGIIVHRSSCKKVFENDQIRRVDVEWTSKSAQDGQERQVKLEVISQDIQGLLKLMTESFASQGINIDSAQIRTTRDKKAVCLFEISVKDVAQLSNAVLSLQKIKGVINVQRISG</sequence>
<accession>M4V8M4</accession>
<dbReference type="FunFam" id="3.10.20.30:FF:000002">
    <property type="entry name" value="GTP pyrophosphokinase (RelA/SpoT)"/>
    <property type="match status" value="1"/>
</dbReference>
<dbReference type="PANTHER" id="PTHR21262">
    <property type="entry name" value="GUANOSINE-3',5'-BIS DIPHOSPHATE 3'-PYROPHOSPHOHYDROLASE"/>
    <property type="match status" value="1"/>
</dbReference>
<dbReference type="InterPro" id="IPR006674">
    <property type="entry name" value="HD_domain"/>
</dbReference>
<comment type="function">
    <text evidence="1">In eubacteria ppGpp (guanosine 3'-diphosphate 5'-diphosphate) is a mediator of the stringent response that coordinates a variety of cellular activities in response to changes in nutritional abundance.</text>
</comment>
<dbReference type="EMBL" id="CP003537">
    <property type="protein sequence ID" value="AGH95752.1"/>
    <property type="molecule type" value="Genomic_DNA"/>
</dbReference>
<dbReference type="CDD" id="cd01668">
    <property type="entry name" value="TGS_RSH"/>
    <property type="match status" value="1"/>
</dbReference>
<dbReference type="KEGG" id="bex:A11Q_1536"/>
<gene>
    <name evidence="5" type="ORF">A11Q_1536</name>
</gene>
<dbReference type="GO" id="GO:0016301">
    <property type="term" value="F:kinase activity"/>
    <property type="evidence" value="ECO:0007669"/>
    <property type="project" value="UniProtKB-KW"/>
</dbReference>
<dbReference type="CDD" id="cd04876">
    <property type="entry name" value="ACT_RelA-SpoT"/>
    <property type="match status" value="1"/>
</dbReference>
<dbReference type="Pfam" id="PF13328">
    <property type="entry name" value="HD_4"/>
    <property type="match status" value="1"/>
</dbReference>
<organism evidence="5 6">
    <name type="scientific">Pseudobdellovibrio exovorus JSS</name>
    <dbReference type="NCBI Taxonomy" id="1184267"/>
    <lineage>
        <taxon>Bacteria</taxon>
        <taxon>Pseudomonadati</taxon>
        <taxon>Bdellovibrionota</taxon>
        <taxon>Bdellovibrionia</taxon>
        <taxon>Bdellovibrionales</taxon>
        <taxon>Pseudobdellovibrionaceae</taxon>
        <taxon>Pseudobdellovibrio</taxon>
    </lineage>
</organism>
<dbReference type="Gene3D" id="3.10.20.30">
    <property type="match status" value="1"/>
</dbReference>
<dbReference type="PANTHER" id="PTHR21262:SF36">
    <property type="entry name" value="BIFUNCTIONAL (P)PPGPP SYNTHASE_HYDROLASE SPOT"/>
    <property type="match status" value="1"/>
</dbReference>
<dbReference type="SMART" id="SM00471">
    <property type="entry name" value="HDc"/>
    <property type="match status" value="1"/>
</dbReference>
<dbReference type="OrthoDB" id="5287211at2"/>
<dbReference type="Pfam" id="PF04607">
    <property type="entry name" value="RelA_SpoT"/>
    <property type="match status" value="1"/>
</dbReference>
<keyword evidence="6" id="KW-1185">Reference proteome</keyword>
<dbReference type="AlphaFoldDB" id="M4V8M4"/>
<dbReference type="Pfam" id="PF19296">
    <property type="entry name" value="RelA_AH_RIS"/>
    <property type="match status" value="1"/>
</dbReference>
<dbReference type="STRING" id="1184267.A11Q_1536"/>
<dbReference type="PROSITE" id="PS51831">
    <property type="entry name" value="HD"/>
    <property type="match status" value="1"/>
</dbReference>
<dbReference type="InterPro" id="IPR007685">
    <property type="entry name" value="RelA_SpoT"/>
</dbReference>
<dbReference type="CDD" id="cd00077">
    <property type="entry name" value="HDc"/>
    <property type="match status" value="1"/>
</dbReference>
<dbReference type="InterPro" id="IPR012675">
    <property type="entry name" value="Beta-grasp_dom_sf"/>
</dbReference>
<dbReference type="InterPro" id="IPR043519">
    <property type="entry name" value="NT_sf"/>
</dbReference>
<dbReference type="SMART" id="SM00954">
    <property type="entry name" value="RelA_SpoT"/>
    <property type="match status" value="1"/>
</dbReference>
<keyword evidence="5" id="KW-0418">Kinase</keyword>
<dbReference type="InterPro" id="IPR004811">
    <property type="entry name" value="RelA/Spo_fam"/>
</dbReference>
<dbReference type="FunFam" id="1.10.3210.10:FF:000001">
    <property type="entry name" value="GTP pyrophosphokinase RelA"/>
    <property type="match status" value="1"/>
</dbReference>
<dbReference type="SUPFAM" id="SSF109604">
    <property type="entry name" value="HD-domain/PDEase-like"/>
    <property type="match status" value="1"/>
</dbReference>
<dbReference type="Proteomes" id="UP000012040">
    <property type="component" value="Chromosome"/>
</dbReference>
<dbReference type="PROSITE" id="PS51671">
    <property type="entry name" value="ACT"/>
    <property type="match status" value="1"/>
</dbReference>
<feature type="domain" description="ACT" evidence="2">
    <location>
        <begin position="664"/>
        <end position="738"/>
    </location>
</feature>
<dbReference type="CDD" id="cd05399">
    <property type="entry name" value="NT_Rel-Spo_like"/>
    <property type="match status" value="1"/>
</dbReference>
<dbReference type="InterPro" id="IPR003607">
    <property type="entry name" value="HD/PDEase_dom"/>
</dbReference>
<dbReference type="InterPro" id="IPR012676">
    <property type="entry name" value="TGS-like"/>
</dbReference>
<dbReference type="PATRIC" id="fig|1184267.3.peg.1553"/>
<dbReference type="SUPFAM" id="SSF81271">
    <property type="entry name" value="TGS-like"/>
    <property type="match status" value="1"/>
</dbReference>
<evidence type="ECO:0000259" key="4">
    <source>
        <dbReference type="PROSITE" id="PS51880"/>
    </source>
</evidence>
<protein>
    <submittedName>
        <fullName evidence="5">GTP pyrophosphokinase</fullName>
    </submittedName>
</protein>
<dbReference type="FunFam" id="3.30.460.10:FF:000001">
    <property type="entry name" value="GTP pyrophosphokinase RelA"/>
    <property type="match status" value="1"/>
</dbReference>
<dbReference type="eggNOG" id="COG0317">
    <property type="taxonomic scope" value="Bacteria"/>
</dbReference>
<evidence type="ECO:0000256" key="1">
    <source>
        <dbReference type="RuleBase" id="RU003847"/>
    </source>
</evidence>
<dbReference type="SUPFAM" id="SSF55021">
    <property type="entry name" value="ACT-like"/>
    <property type="match status" value="1"/>
</dbReference>
<dbReference type="InterPro" id="IPR004095">
    <property type="entry name" value="TGS"/>
</dbReference>
<name>M4V8M4_9BACT</name>
<dbReference type="Gene3D" id="1.10.3210.10">
    <property type="entry name" value="Hypothetical protein af1432"/>
    <property type="match status" value="1"/>
</dbReference>
<dbReference type="Pfam" id="PF13291">
    <property type="entry name" value="ACT_4"/>
    <property type="match status" value="1"/>
</dbReference>
<dbReference type="GO" id="GO:0008728">
    <property type="term" value="F:GTP diphosphokinase activity"/>
    <property type="evidence" value="ECO:0007669"/>
    <property type="project" value="TreeGrafter"/>
</dbReference>
<dbReference type="InterPro" id="IPR033655">
    <property type="entry name" value="TGS_RelA/SpoT"/>
</dbReference>
<comment type="similarity">
    <text evidence="1">Belongs to the relA/spoT family.</text>
</comment>
<dbReference type="GO" id="GO:0015969">
    <property type="term" value="P:guanosine tetraphosphate metabolic process"/>
    <property type="evidence" value="ECO:0007669"/>
    <property type="project" value="InterPro"/>
</dbReference>
<dbReference type="GO" id="GO:0042594">
    <property type="term" value="P:response to starvation"/>
    <property type="evidence" value="ECO:0007669"/>
    <property type="project" value="TreeGrafter"/>
</dbReference>
<evidence type="ECO:0000259" key="2">
    <source>
        <dbReference type="PROSITE" id="PS51671"/>
    </source>
</evidence>
<dbReference type="NCBIfam" id="TIGR00691">
    <property type="entry name" value="spoT_relA"/>
    <property type="match status" value="1"/>
</dbReference>
<evidence type="ECO:0000313" key="5">
    <source>
        <dbReference type="EMBL" id="AGH95752.1"/>
    </source>
</evidence>
<reference evidence="5 6" key="1">
    <citation type="journal article" date="2013" name="ISME J.">
        <title>By their genes ye shall know them: genomic signatures of predatory bacteria.</title>
        <authorList>
            <person name="Pasternak Z."/>
            <person name="Pietrokovski S."/>
            <person name="Rotem O."/>
            <person name="Gophna U."/>
            <person name="Lurie-Weinberger M.N."/>
            <person name="Jurkevitch E."/>
        </authorList>
    </citation>
    <scope>NUCLEOTIDE SEQUENCE [LARGE SCALE GENOMIC DNA]</scope>
    <source>
        <strain evidence="5 6">JSS</strain>
    </source>
</reference>
<dbReference type="InterPro" id="IPR002912">
    <property type="entry name" value="ACT_dom"/>
</dbReference>
<dbReference type="Pfam" id="PF02824">
    <property type="entry name" value="TGS"/>
    <property type="match status" value="1"/>
</dbReference>
<evidence type="ECO:0000313" key="6">
    <source>
        <dbReference type="Proteomes" id="UP000012040"/>
    </source>
</evidence>
<dbReference type="Gene3D" id="3.30.460.10">
    <property type="entry name" value="Beta Polymerase, domain 2"/>
    <property type="match status" value="1"/>
</dbReference>
<dbReference type="Gene3D" id="3.30.70.260">
    <property type="match status" value="1"/>
</dbReference>
<dbReference type="InterPro" id="IPR045865">
    <property type="entry name" value="ACT-like_dom_sf"/>
</dbReference>
<keyword evidence="5" id="KW-0808">Transferase</keyword>
<evidence type="ECO:0000259" key="3">
    <source>
        <dbReference type="PROSITE" id="PS51831"/>
    </source>
</evidence>
<dbReference type="SUPFAM" id="SSF81301">
    <property type="entry name" value="Nucleotidyltransferase"/>
    <property type="match status" value="1"/>
</dbReference>
<dbReference type="GO" id="GO:0005886">
    <property type="term" value="C:plasma membrane"/>
    <property type="evidence" value="ECO:0007669"/>
    <property type="project" value="TreeGrafter"/>
</dbReference>
<dbReference type="GO" id="GO:0008893">
    <property type="term" value="F:guanosine-3',5'-bis(diphosphate) 3'-diphosphatase activity"/>
    <property type="evidence" value="ECO:0007669"/>
    <property type="project" value="TreeGrafter"/>
</dbReference>
<dbReference type="RefSeq" id="WP_015470242.1">
    <property type="nucleotide sequence ID" value="NC_020813.1"/>
</dbReference>
<proteinExistence type="inferred from homology"/>
<dbReference type="GO" id="GO:0015949">
    <property type="term" value="P:nucleobase-containing small molecule interconversion"/>
    <property type="evidence" value="ECO:0007669"/>
    <property type="project" value="UniProtKB-ARBA"/>
</dbReference>
<feature type="domain" description="HD" evidence="3">
    <location>
        <begin position="59"/>
        <end position="158"/>
    </location>
</feature>
<feature type="domain" description="TGS" evidence="4">
    <location>
        <begin position="400"/>
        <end position="461"/>
    </location>
</feature>
<dbReference type="PROSITE" id="PS51880">
    <property type="entry name" value="TGS"/>
    <property type="match status" value="1"/>
</dbReference>
<dbReference type="InterPro" id="IPR045600">
    <property type="entry name" value="RelA/SpoT_AH_RIS"/>
</dbReference>
<dbReference type="HOGENOM" id="CLU_012300_3_0_7"/>